<gene>
    <name evidence="2" type="ORF">LX66_4203</name>
</gene>
<sequence length="358" mass="40838">MPGRKVLILQNIIPHYRVPVFNLIGKELGINLTIAYDKGLEKGNCNLMAAQRNFSVIAYEKRTLFTSFFRITDLNKLINGYDVVIFSGDLHFIAPIVALLTRRRRPKVYLWGIGLSSAKGLREKPLGDRIRYLLNDLSDGTILYSSYVADIYRKRVFKPGKVFVAHNSILVRKFPLSQEKKTKILSIGTFKKNKRLPDLVIVFAKIIDRIPEDITLDFIGDGEDANLLRQLADQKKISGRVNFWGRMEDDEEIYAIMKNAIVSVSPTQAGLSVLHAMAMGCPFLTSVDAITGGERFNIKDNETGYYYNGQISDLEQKLIKIVNDQEDNRRVAYNAYTLYHEERNVEQMAKSFVDIIMQ</sequence>
<dbReference type="AlphaFoldDB" id="A0A562T262"/>
<evidence type="ECO:0000259" key="1">
    <source>
        <dbReference type="Pfam" id="PF00534"/>
    </source>
</evidence>
<organism evidence="2 3">
    <name type="scientific">Chitinophaga japonensis</name>
    <name type="common">Flexibacter japonensis</name>
    <dbReference type="NCBI Taxonomy" id="104662"/>
    <lineage>
        <taxon>Bacteria</taxon>
        <taxon>Pseudomonadati</taxon>
        <taxon>Bacteroidota</taxon>
        <taxon>Chitinophagia</taxon>
        <taxon>Chitinophagales</taxon>
        <taxon>Chitinophagaceae</taxon>
        <taxon>Chitinophaga</taxon>
    </lineage>
</organism>
<keyword evidence="2" id="KW-0808">Transferase</keyword>
<dbReference type="InterPro" id="IPR001296">
    <property type="entry name" value="Glyco_trans_1"/>
</dbReference>
<dbReference type="CDD" id="cd03801">
    <property type="entry name" value="GT4_PimA-like"/>
    <property type="match status" value="1"/>
</dbReference>
<dbReference type="SUPFAM" id="SSF53756">
    <property type="entry name" value="UDP-Glycosyltransferase/glycogen phosphorylase"/>
    <property type="match status" value="1"/>
</dbReference>
<comment type="caution">
    <text evidence="2">The sequence shown here is derived from an EMBL/GenBank/DDBJ whole genome shotgun (WGS) entry which is preliminary data.</text>
</comment>
<dbReference type="GO" id="GO:0016757">
    <property type="term" value="F:glycosyltransferase activity"/>
    <property type="evidence" value="ECO:0007669"/>
    <property type="project" value="InterPro"/>
</dbReference>
<dbReference type="RefSeq" id="WP_145717129.1">
    <property type="nucleotide sequence ID" value="NZ_BAAAFY010000004.1"/>
</dbReference>
<protein>
    <submittedName>
        <fullName evidence="2">Glycosyltransferase involved in cell wall biosynthesis</fullName>
    </submittedName>
</protein>
<evidence type="ECO:0000313" key="2">
    <source>
        <dbReference type="EMBL" id="TWI86936.1"/>
    </source>
</evidence>
<accession>A0A562T262</accession>
<dbReference type="PANTHER" id="PTHR12526:SF630">
    <property type="entry name" value="GLYCOSYLTRANSFERASE"/>
    <property type="match status" value="1"/>
</dbReference>
<evidence type="ECO:0000313" key="3">
    <source>
        <dbReference type="Proteomes" id="UP000316778"/>
    </source>
</evidence>
<proteinExistence type="predicted"/>
<dbReference type="OrthoDB" id="9811239at2"/>
<dbReference type="EMBL" id="VLLG01000004">
    <property type="protein sequence ID" value="TWI86936.1"/>
    <property type="molecule type" value="Genomic_DNA"/>
</dbReference>
<dbReference type="Proteomes" id="UP000316778">
    <property type="component" value="Unassembled WGS sequence"/>
</dbReference>
<name>A0A562T262_CHIJA</name>
<dbReference type="PANTHER" id="PTHR12526">
    <property type="entry name" value="GLYCOSYLTRANSFERASE"/>
    <property type="match status" value="1"/>
</dbReference>
<reference evidence="2 3" key="1">
    <citation type="journal article" date="2013" name="Stand. Genomic Sci.">
        <title>Genomic Encyclopedia of Type Strains, Phase I: The one thousand microbial genomes (KMG-I) project.</title>
        <authorList>
            <person name="Kyrpides N.C."/>
            <person name="Woyke T."/>
            <person name="Eisen J.A."/>
            <person name="Garrity G."/>
            <person name="Lilburn T.G."/>
            <person name="Beck B.J."/>
            <person name="Whitman W.B."/>
            <person name="Hugenholtz P."/>
            <person name="Klenk H.P."/>
        </authorList>
    </citation>
    <scope>NUCLEOTIDE SEQUENCE [LARGE SCALE GENOMIC DNA]</scope>
    <source>
        <strain evidence="2 3">DSM 13484</strain>
    </source>
</reference>
<dbReference type="Pfam" id="PF00534">
    <property type="entry name" value="Glycos_transf_1"/>
    <property type="match status" value="1"/>
</dbReference>
<feature type="domain" description="Glycosyl transferase family 1" evidence="1">
    <location>
        <begin position="173"/>
        <end position="336"/>
    </location>
</feature>
<dbReference type="Gene3D" id="3.40.50.2000">
    <property type="entry name" value="Glycogen Phosphorylase B"/>
    <property type="match status" value="2"/>
</dbReference>
<keyword evidence="3" id="KW-1185">Reference proteome</keyword>